<evidence type="ECO:0000313" key="7">
    <source>
        <dbReference type="Proteomes" id="UP000215767"/>
    </source>
</evidence>
<evidence type="ECO:0000313" key="6">
    <source>
        <dbReference type="EMBL" id="OZI61324.1"/>
    </source>
</evidence>
<keyword evidence="1" id="KW-0560">Oxidoreductase</keyword>
<organism evidence="6 7">
    <name type="scientific">Bordetella genomosp. 11</name>
    <dbReference type="NCBI Taxonomy" id="1416808"/>
    <lineage>
        <taxon>Bacteria</taxon>
        <taxon>Pseudomonadati</taxon>
        <taxon>Pseudomonadota</taxon>
        <taxon>Betaproteobacteria</taxon>
        <taxon>Burkholderiales</taxon>
        <taxon>Alcaligenaceae</taxon>
        <taxon>Bordetella</taxon>
    </lineage>
</organism>
<dbReference type="GO" id="GO:0052699">
    <property type="term" value="P:ergothioneine biosynthetic process"/>
    <property type="evidence" value="ECO:0007669"/>
    <property type="project" value="InterPro"/>
</dbReference>
<dbReference type="PANTHER" id="PTHR23150">
    <property type="entry name" value="SULFATASE MODIFYING FACTOR 1, 2"/>
    <property type="match status" value="1"/>
</dbReference>
<proteinExistence type="predicted"/>
<keyword evidence="7" id="KW-1185">Reference proteome</keyword>
<dbReference type="InterPro" id="IPR034660">
    <property type="entry name" value="DinB/YfiT-like"/>
</dbReference>
<feature type="domain" description="Sulfatase-modifying factor enzyme-like" evidence="4">
    <location>
        <begin position="189"/>
        <end position="324"/>
    </location>
</feature>
<dbReference type="NCBIfam" id="TIGR03440">
    <property type="entry name" value="egtB_TIGR03440"/>
    <property type="match status" value="1"/>
</dbReference>
<dbReference type="Pfam" id="PF12867">
    <property type="entry name" value="DinB_2"/>
    <property type="match status" value="1"/>
</dbReference>
<dbReference type="Pfam" id="PF03781">
    <property type="entry name" value="FGE-sulfatase"/>
    <property type="match status" value="2"/>
</dbReference>
<dbReference type="InterPro" id="IPR016187">
    <property type="entry name" value="CTDL_fold"/>
</dbReference>
<name>A0A261UHD1_9BORD</name>
<dbReference type="InterPro" id="IPR042095">
    <property type="entry name" value="SUMF_sf"/>
</dbReference>
<dbReference type="EMBL" id="NEVS01000004">
    <property type="protein sequence ID" value="OZI61324.1"/>
    <property type="molecule type" value="Genomic_DNA"/>
</dbReference>
<keyword evidence="2" id="KW-0408">Iron</keyword>
<evidence type="ECO:0000256" key="3">
    <source>
        <dbReference type="ARBA" id="ARBA00037882"/>
    </source>
</evidence>
<dbReference type="Gene3D" id="3.90.1580.10">
    <property type="entry name" value="paralog of FGE (formylglycine-generating enzyme)"/>
    <property type="match status" value="1"/>
</dbReference>
<dbReference type="Proteomes" id="UP000215767">
    <property type="component" value="Unassembled WGS sequence"/>
</dbReference>
<feature type="domain" description="Sulfatase-modifying factor enzyme-like" evidence="4">
    <location>
        <begin position="338"/>
        <end position="429"/>
    </location>
</feature>
<accession>A0A261UHD1</accession>
<protein>
    <recommendedName>
        <fullName evidence="8">Ergothioneine biosynthesis protein EgtB</fullName>
    </recommendedName>
</protein>
<gene>
    <name evidence="6" type="ORF">CAL28_18575</name>
</gene>
<evidence type="ECO:0000259" key="5">
    <source>
        <dbReference type="Pfam" id="PF12867"/>
    </source>
</evidence>
<dbReference type="InterPro" id="IPR017806">
    <property type="entry name" value="EgtB"/>
</dbReference>
<dbReference type="InterPro" id="IPR051043">
    <property type="entry name" value="Sulfatase_Mod_Factor_Kinase"/>
</dbReference>
<evidence type="ECO:0000256" key="1">
    <source>
        <dbReference type="ARBA" id="ARBA00023002"/>
    </source>
</evidence>
<dbReference type="PANTHER" id="PTHR23150:SF36">
    <property type="entry name" value="HERCYNINE OXYGENASE"/>
    <property type="match status" value="1"/>
</dbReference>
<dbReference type="InterPro" id="IPR024775">
    <property type="entry name" value="DinB-like"/>
</dbReference>
<evidence type="ECO:0000256" key="2">
    <source>
        <dbReference type="ARBA" id="ARBA00023004"/>
    </source>
</evidence>
<dbReference type="SUPFAM" id="SSF56436">
    <property type="entry name" value="C-type lectin-like"/>
    <property type="match status" value="1"/>
</dbReference>
<reference evidence="7" key="1">
    <citation type="submission" date="2017-05" db="EMBL/GenBank/DDBJ databases">
        <title>Complete and WGS of Bordetella genogroups.</title>
        <authorList>
            <person name="Spilker T."/>
            <person name="Lipuma J."/>
        </authorList>
    </citation>
    <scope>NUCLEOTIDE SEQUENCE [LARGE SCALE GENOMIC DNA]</scope>
    <source>
        <strain evidence="7">AU8856</strain>
    </source>
</reference>
<comment type="pathway">
    <text evidence="3">Amino-acid biosynthesis; ergothioneine biosynthesis.</text>
</comment>
<sequence>MDSHHTSSRPIVPDAPLASLLAHYETVRETSLALAAPLSPEDCQAQSMPDASPVKWHLAHTTWFFETFLLQPRLADYAVFHPRYGFLFNSYYNAIGERHPRPQRGLLTRPPLHDILAYRAHVDAAMARLIPAIGGDSDAEALVRLGLHHEQQHQELILTDVKHLLSCNALRPAYASTPRPRAVVAAPPQEWLDHPGGIVSVGHDDDDFCFDNETPAHQVLLRPFRLARRPVTQGEYLAFMDDGGYRRPELWLSLGWDAVRTHGWEAPLYWENTDGTWHAFTLHGMETIDPNAPVTHISYFEADAYARWAGARLPKESEWEQMARDMHPDSHANLLESGALHPRAAAASNARTPLQMYGDVWEWTASPYEPYPGFAAAAGAVGEYNGKFMCSQYVLRGGSCATPRTHIRATYRNFFPPDARWQFSGVRLACDA</sequence>
<dbReference type="AlphaFoldDB" id="A0A261UHD1"/>
<dbReference type="InterPro" id="IPR005532">
    <property type="entry name" value="SUMF_dom"/>
</dbReference>
<evidence type="ECO:0000259" key="4">
    <source>
        <dbReference type="Pfam" id="PF03781"/>
    </source>
</evidence>
<evidence type="ECO:0008006" key="8">
    <source>
        <dbReference type="Google" id="ProtNLM"/>
    </source>
</evidence>
<comment type="caution">
    <text evidence="6">The sequence shown here is derived from an EMBL/GenBank/DDBJ whole genome shotgun (WGS) entry which is preliminary data.</text>
</comment>
<feature type="domain" description="DinB-like" evidence="5">
    <location>
        <begin position="24"/>
        <end position="157"/>
    </location>
</feature>
<dbReference type="OrthoDB" id="9768004at2"/>
<dbReference type="SUPFAM" id="SSF109854">
    <property type="entry name" value="DinB/YfiT-like putative metalloenzymes"/>
    <property type="match status" value="1"/>
</dbReference>
<dbReference type="RefSeq" id="WP_094842730.1">
    <property type="nucleotide sequence ID" value="NZ_NEVS01000004.1"/>
</dbReference>